<dbReference type="PROSITE" id="PS50977">
    <property type="entry name" value="HTH_TETR_2"/>
    <property type="match status" value="1"/>
</dbReference>
<dbReference type="PROSITE" id="PS01081">
    <property type="entry name" value="HTH_TETR_1"/>
    <property type="match status" value="1"/>
</dbReference>
<keyword evidence="1 2" id="KW-0238">DNA-binding</keyword>
<organism evidence="4 5">
    <name type="scientific">Agaricicola taiwanensis</name>
    <dbReference type="NCBI Taxonomy" id="591372"/>
    <lineage>
        <taxon>Bacteria</taxon>
        <taxon>Pseudomonadati</taxon>
        <taxon>Pseudomonadota</taxon>
        <taxon>Alphaproteobacteria</taxon>
        <taxon>Rhodobacterales</taxon>
        <taxon>Paracoccaceae</taxon>
        <taxon>Agaricicola</taxon>
    </lineage>
</organism>
<dbReference type="GO" id="GO:0003700">
    <property type="term" value="F:DNA-binding transcription factor activity"/>
    <property type="evidence" value="ECO:0007669"/>
    <property type="project" value="TreeGrafter"/>
</dbReference>
<name>A0A8J2VJ15_9RHOB</name>
<dbReference type="Pfam" id="PF17939">
    <property type="entry name" value="TetR_C_30"/>
    <property type="match status" value="1"/>
</dbReference>
<dbReference type="InterPro" id="IPR009057">
    <property type="entry name" value="Homeodomain-like_sf"/>
</dbReference>
<dbReference type="InterPro" id="IPR001647">
    <property type="entry name" value="HTH_TetR"/>
</dbReference>
<reference evidence="4" key="2">
    <citation type="submission" date="2020-09" db="EMBL/GenBank/DDBJ databases">
        <authorList>
            <person name="Sun Q."/>
            <person name="Sedlacek I."/>
        </authorList>
    </citation>
    <scope>NUCLEOTIDE SEQUENCE</scope>
    <source>
        <strain evidence="4">CCM 7684</strain>
    </source>
</reference>
<gene>
    <name evidence="4" type="primary">psrA</name>
    <name evidence="4" type="ORF">GCM10007276_01700</name>
</gene>
<sequence length="220" mass="24611">MDTPTRILEVAEEMFAEEGYRAVSLRSITRACGANIAAVHYHFGSKEVLLERIFEMHCSVMNAERLRLLEACRPGQGRPPMLEQILDAYLRPALMPPDGDERARRFMRLRAAIAHEQADLSQQLVAKHFNAVTGTFVEALMAELTHLARQDFYWRFHFLLGAQYYTLANPGRIQIISGSACDPSDTERAVQELIAFAAAGFRAPVVALPSFSAETMPAQD</sequence>
<proteinExistence type="predicted"/>
<dbReference type="SUPFAM" id="SSF46689">
    <property type="entry name" value="Homeodomain-like"/>
    <property type="match status" value="1"/>
</dbReference>
<dbReference type="InterPro" id="IPR050109">
    <property type="entry name" value="HTH-type_TetR-like_transc_reg"/>
</dbReference>
<dbReference type="Gene3D" id="1.10.357.10">
    <property type="entry name" value="Tetracycline Repressor, domain 2"/>
    <property type="match status" value="1"/>
</dbReference>
<evidence type="ECO:0000256" key="2">
    <source>
        <dbReference type="PROSITE-ProRule" id="PRU00335"/>
    </source>
</evidence>
<dbReference type="EMBL" id="BMCP01000001">
    <property type="protein sequence ID" value="GGE28170.1"/>
    <property type="molecule type" value="Genomic_DNA"/>
</dbReference>
<accession>A0A8J2VJ15</accession>
<comment type="caution">
    <text evidence="4">The sequence shown here is derived from an EMBL/GenBank/DDBJ whole genome shotgun (WGS) entry which is preliminary data.</text>
</comment>
<dbReference type="GO" id="GO:0000976">
    <property type="term" value="F:transcription cis-regulatory region binding"/>
    <property type="evidence" value="ECO:0007669"/>
    <property type="project" value="TreeGrafter"/>
</dbReference>
<evidence type="ECO:0000259" key="3">
    <source>
        <dbReference type="PROSITE" id="PS50977"/>
    </source>
</evidence>
<feature type="DNA-binding region" description="H-T-H motif" evidence="2">
    <location>
        <begin position="24"/>
        <end position="43"/>
    </location>
</feature>
<keyword evidence="5" id="KW-1185">Reference proteome</keyword>
<dbReference type="InterPro" id="IPR023772">
    <property type="entry name" value="DNA-bd_HTH_TetR-type_CS"/>
</dbReference>
<evidence type="ECO:0000313" key="5">
    <source>
        <dbReference type="Proteomes" id="UP000602745"/>
    </source>
</evidence>
<dbReference type="AlphaFoldDB" id="A0A8J2VJ15"/>
<dbReference type="PANTHER" id="PTHR30055:SF235">
    <property type="entry name" value="TRANSCRIPTIONAL REGULATORY PROTEIN"/>
    <property type="match status" value="1"/>
</dbReference>
<dbReference type="InterPro" id="IPR041586">
    <property type="entry name" value="PsrA_TetR_C"/>
</dbReference>
<dbReference type="SUPFAM" id="SSF48498">
    <property type="entry name" value="Tetracyclin repressor-like, C-terminal domain"/>
    <property type="match status" value="1"/>
</dbReference>
<feature type="domain" description="HTH tetR-type" evidence="3">
    <location>
        <begin position="1"/>
        <end position="61"/>
    </location>
</feature>
<dbReference type="RefSeq" id="WP_188407788.1">
    <property type="nucleotide sequence ID" value="NZ_BMCP01000001.1"/>
</dbReference>
<dbReference type="Proteomes" id="UP000602745">
    <property type="component" value="Unassembled WGS sequence"/>
</dbReference>
<dbReference type="InterPro" id="IPR036271">
    <property type="entry name" value="Tet_transcr_reg_TetR-rel_C_sf"/>
</dbReference>
<protein>
    <submittedName>
        <fullName evidence="4">TetR family transcriptional regulator</fullName>
    </submittedName>
</protein>
<dbReference type="PRINTS" id="PR00455">
    <property type="entry name" value="HTHTETR"/>
</dbReference>
<reference evidence="4" key="1">
    <citation type="journal article" date="2014" name="Int. J. Syst. Evol. Microbiol.">
        <title>Complete genome sequence of Corynebacterium casei LMG S-19264T (=DSM 44701T), isolated from a smear-ripened cheese.</title>
        <authorList>
            <consortium name="US DOE Joint Genome Institute (JGI-PGF)"/>
            <person name="Walter F."/>
            <person name="Albersmeier A."/>
            <person name="Kalinowski J."/>
            <person name="Ruckert C."/>
        </authorList>
    </citation>
    <scope>NUCLEOTIDE SEQUENCE</scope>
    <source>
        <strain evidence="4">CCM 7684</strain>
    </source>
</reference>
<dbReference type="Pfam" id="PF00440">
    <property type="entry name" value="TetR_N"/>
    <property type="match status" value="1"/>
</dbReference>
<evidence type="ECO:0000313" key="4">
    <source>
        <dbReference type="EMBL" id="GGE28170.1"/>
    </source>
</evidence>
<evidence type="ECO:0000256" key="1">
    <source>
        <dbReference type="ARBA" id="ARBA00023125"/>
    </source>
</evidence>
<dbReference type="PANTHER" id="PTHR30055">
    <property type="entry name" value="HTH-TYPE TRANSCRIPTIONAL REGULATOR RUTR"/>
    <property type="match status" value="1"/>
</dbReference>